<dbReference type="AlphaFoldDB" id="A0A0A2VUN9"/>
<dbReference type="Proteomes" id="UP000030106">
    <property type="component" value="Unassembled WGS sequence"/>
</dbReference>
<evidence type="ECO:0000313" key="2">
    <source>
        <dbReference type="Proteomes" id="UP000030106"/>
    </source>
</evidence>
<dbReference type="HOGENOM" id="CLU_1065539_0_0_1"/>
<sequence>MSDAGQLHSFDDAMDINRAPLLFCEQILPKNIQEVLFYVVIRHNGQFYPLAVASQMPPIGALWQALRKDFVVESVRKIYAHLSDERNHAKLAEEVRNARQFYYYQGCEATLFGPEEPPGVSSAEDRAVWLANPAFPHAARALMDSLDGDFWAPVGLHTTMGMYDQRYRAVVFDVTDLDKVACGVVEMKQVRKTHEFTGATEEVMYRTVVTVPEWEAMETGFESMQGKRDDSAAHRMADFPTIPLINDAVQQMLWNKNYMSS</sequence>
<evidence type="ECO:0000313" key="1">
    <source>
        <dbReference type="EMBL" id="KGQ11606.1"/>
    </source>
</evidence>
<reference evidence="1 2" key="1">
    <citation type="submission" date="2012-10" db="EMBL/GenBank/DDBJ databases">
        <title>Genome sequencing and analysis of entomopathogenic fungi Beauveria bassiana D1-5.</title>
        <authorList>
            <person name="Li Q."/>
            <person name="Wang L."/>
            <person name="Zhang Z."/>
            <person name="Wang Q."/>
            <person name="Ren J."/>
            <person name="Wang M."/>
            <person name="Xu W."/>
            <person name="Wang J."/>
            <person name="Lu Y."/>
            <person name="Du Q."/>
            <person name="Sun Z."/>
        </authorList>
    </citation>
    <scope>NUCLEOTIDE SEQUENCE [LARGE SCALE GENOMIC DNA]</scope>
    <source>
        <strain evidence="1 2">D1-5</strain>
    </source>
</reference>
<comment type="caution">
    <text evidence="1">The sequence shown here is derived from an EMBL/GenBank/DDBJ whole genome shotgun (WGS) entry which is preliminary data.</text>
</comment>
<accession>A0A0A2VUN9</accession>
<gene>
    <name evidence="1" type="ORF">BBAD15_g2678</name>
</gene>
<organism evidence="1 2">
    <name type="scientific">Beauveria bassiana D1-5</name>
    <dbReference type="NCBI Taxonomy" id="1245745"/>
    <lineage>
        <taxon>Eukaryota</taxon>
        <taxon>Fungi</taxon>
        <taxon>Dikarya</taxon>
        <taxon>Ascomycota</taxon>
        <taxon>Pezizomycotina</taxon>
        <taxon>Sordariomycetes</taxon>
        <taxon>Hypocreomycetidae</taxon>
        <taxon>Hypocreales</taxon>
        <taxon>Cordycipitaceae</taxon>
        <taxon>Beauveria</taxon>
    </lineage>
</organism>
<name>A0A0A2VUN9_BEABA</name>
<dbReference type="OrthoDB" id="4862584at2759"/>
<proteinExistence type="predicted"/>
<dbReference type="EMBL" id="ANFO01000196">
    <property type="protein sequence ID" value="KGQ11606.1"/>
    <property type="molecule type" value="Genomic_DNA"/>
</dbReference>
<protein>
    <submittedName>
        <fullName evidence="1">Uncharacterized protein</fullName>
    </submittedName>
</protein>